<proteinExistence type="predicted"/>
<keyword evidence="2" id="KW-1185">Reference proteome</keyword>
<name>A0ABY7AJ84_9ALTE</name>
<sequence>MNGLYTAQIAVQTQTYQERQNAYKKAIEVVFIRISGNPHISNHSDIKSAITNSTRYLSQYQFQHIDGQLFLKAQFNEKAINQQIRATGGTIWGSRRPQLIWWLALENDDGQRNIVADGNNDITRSVFEQSRVRGVASLFPLVDFDDLMLVSLSDIWGRFDEPALRASERYQAEVIVLGKIFKQKAQDSVSSQAWFAQLNLVDGSHSQPLLVNADDKNLLMSKVVDEVANLLAQKYSIKASDVTTEDLSLTVENIDNAAEAIVIQDFLATISAVDTVKIYQLNQSGVTYHLNLLGEALDVYDALTFDDRIEKVTPKFGQENSMPNSLYRWKGQSH</sequence>
<reference evidence="1" key="1">
    <citation type="submission" date="2022-10" db="EMBL/GenBank/DDBJ databases">
        <title>Catenovulum adriacola sp. nov. isolated in the Harbour of Susak.</title>
        <authorList>
            <person name="Schoch T."/>
            <person name="Reich S.J."/>
            <person name="Stoeferle S."/>
            <person name="Flaiz M."/>
            <person name="Kazda M."/>
            <person name="Riedel C.U."/>
            <person name="Duerre P."/>
        </authorList>
    </citation>
    <scope>NUCLEOTIDE SEQUENCE</scope>
    <source>
        <strain evidence="1">TS8</strain>
    </source>
</reference>
<organism evidence="1 2">
    <name type="scientific">Catenovulum adriaticum</name>
    <dbReference type="NCBI Taxonomy" id="2984846"/>
    <lineage>
        <taxon>Bacteria</taxon>
        <taxon>Pseudomonadati</taxon>
        <taxon>Pseudomonadota</taxon>
        <taxon>Gammaproteobacteria</taxon>
        <taxon>Alteromonadales</taxon>
        <taxon>Alteromonadaceae</taxon>
        <taxon>Catenovulum</taxon>
    </lineage>
</organism>
<evidence type="ECO:0000313" key="1">
    <source>
        <dbReference type="EMBL" id="WAJ69293.1"/>
    </source>
</evidence>
<dbReference type="RefSeq" id="WP_268073490.1">
    <property type="nucleotide sequence ID" value="NZ_CP109965.1"/>
</dbReference>
<dbReference type="Proteomes" id="UP001163726">
    <property type="component" value="Chromosome"/>
</dbReference>
<protein>
    <submittedName>
        <fullName evidence="1">DUF2066 domain-containing protein</fullName>
    </submittedName>
</protein>
<dbReference type="EMBL" id="CP109965">
    <property type="protein sequence ID" value="WAJ69293.1"/>
    <property type="molecule type" value="Genomic_DNA"/>
</dbReference>
<gene>
    <name evidence="1" type="ORF">OLW01_08845</name>
</gene>
<dbReference type="Pfam" id="PF09839">
    <property type="entry name" value="DUF2066"/>
    <property type="match status" value="1"/>
</dbReference>
<dbReference type="InterPro" id="IPR018642">
    <property type="entry name" value="DUF2066"/>
</dbReference>
<accession>A0ABY7AJ84</accession>
<evidence type="ECO:0000313" key="2">
    <source>
        <dbReference type="Proteomes" id="UP001163726"/>
    </source>
</evidence>